<dbReference type="Gene3D" id="3.40.50.880">
    <property type="match status" value="1"/>
</dbReference>
<dbReference type="InterPro" id="IPR029062">
    <property type="entry name" value="Class_I_gatase-like"/>
</dbReference>
<dbReference type="PANTHER" id="PTHR48094">
    <property type="entry name" value="PROTEIN/NUCLEIC ACID DEGLYCASE DJ-1-RELATED"/>
    <property type="match status" value="1"/>
</dbReference>
<dbReference type="CDD" id="cd03135">
    <property type="entry name" value="GATase1_DJ-1"/>
    <property type="match status" value="1"/>
</dbReference>
<dbReference type="Pfam" id="PF01965">
    <property type="entry name" value="DJ-1_PfpI"/>
    <property type="match status" value="1"/>
</dbReference>
<sequence length="186" mass="20890">MDSKLKILVLVENNFNDIELTSTLSVLKAADVVEQITYFSPEIYQAQGQFGITQLNDVEQMVVFDQYDAIFIPGGRGAQTLRKDKISLQIVKYFYNSNKYVFAICDAPNVLMEAKILKSECTYSSYPSEWSLSTRGANRSNEMTSVDGKLITGKNAFAAPLLGLRIIKELYGEELEQATYLRINGD</sequence>
<dbReference type="InterPro" id="IPR002818">
    <property type="entry name" value="DJ-1/PfpI"/>
</dbReference>
<dbReference type="SUPFAM" id="SSF52317">
    <property type="entry name" value="Class I glutamine amidotransferase-like"/>
    <property type="match status" value="1"/>
</dbReference>
<dbReference type="PANTHER" id="PTHR48094:SF12">
    <property type="entry name" value="PARKINSON DISEASE PROTEIN 7 HOMOLOG"/>
    <property type="match status" value="1"/>
</dbReference>
<dbReference type="RefSeq" id="WP_305938006.1">
    <property type="nucleotide sequence ID" value="NZ_CP132191.1"/>
</dbReference>
<proteinExistence type="predicted"/>
<reference evidence="2" key="1">
    <citation type="submission" date="2023-08" db="EMBL/GenBank/DDBJ databases">
        <title>Complete genome sequence of Mycoplasma seminis 2200.</title>
        <authorList>
            <person name="Spergser J."/>
        </authorList>
    </citation>
    <scope>NUCLEOTIDE SEQUENCE [LARGE SCALE GENOMIC DNA]</scope>
    <source>
        <strain evidence="2">2200</strain>
    </source>
</reference>
<name>A0ABY9HBF1_9MOLU</name>
<dbReference type="InterPro" id="IPR050325">
    <property type="entry name" value="Prot/Nucl_acid_deglycase"/>
</dbReference>
<protein>
    <submittedName>
        <fullName evidence="2">DJ-1/PfpI family protein</fullName>
    </submittedName>
</protein>
<keyword evidence="3" id="KW-1185">Reference proteome</keyword>
<feature type="domain" description="DJ-1/PfpI" evidence="1">
    <location>
        <begin position="6"/>
        <end position="168"/>
    </location>
</feature>
<dbReference type="EMBL" id="CP132191">
    <property type="protein sequence ID" value="WLP85576.1"/>
    <property type="molecule type" value="Genomic_DNA"/>
</dbReference>
<dbReference type="Proteomes" id="UP001237011">
    <property type="component" value="Chromosome"/>
</dbReference>
<evidence type="ECO:0000313" key="2">
    <source>
        <dbReference type="EMBL" id="WLP85576.1"/>
    </source>
</evidence>
<evidence type="ECO:0000313" key="3">
    <source>
        <dbReference type="Proteomes" id="UP001237011"/>
    </source>
</evidence>
<accession>A0ABY9HBF1</accession>
<evidence type="ECO:0000259" key="1">
    <source>
        <dbReference type="Pfam" id="PF01965"/>
    </source>
</evidence>
<organism evidence="2 3">
    <name type="scientific">Mycoplasma seminis</name>
    <dbReference type="NCBI Taxonomy" id="512749"/>
    <lineage>
        <taxon>Bacteria</taxon>
        <taxon>Bacillati</taxon>
        <taxon>Mycoplasmatota</taxon>
        <taxon>Mollicutes</taxon>
        <taxon>Mycoplasmataceae</taxon>
        <taxon>Mycoplasma</taxon>
    </lineage>
</organism>
<gene>
    <name evidence="2" type="ORF">Q8852_00155</name>
</gene>